<dbReference type="Gene3D" id="3.40.710.10">
    <property type="entry name" value="DD-peptidase/beta-lactamase superfamily"/>
    <property type="match status" value="1"/>
</dbReference>
<dbReference type="OrthoDB" id="9766909at2"/>
<name>A0A109RDP1_9LACT</name>
<proteinExistence type="inferred from homology"/>
<evidence type="ECO:0000256" key="4">
    <source>
        <dbReference type="ARBA" id="ARBA00022645"/>
    </source>
</evidence>
<evidence type="ECO:0000256" key="18">
    <source>
        <dbReference type="SAM" id="Phobius"/>
    </source>
</evidence>
<reference evidence="22 24" key="3">
    <citation type="submission" date="2017-12" db="EMBL/GenBank/DDBJ databases">
        <title>Phylogenetic diversity of female urinary microbiome.</title>
        <authorList>
            <person name="Thomas-White K."/>
            <person name="Wolfe A.J."/>
        </authorList>
    </citation>
    <scope>NUCLEOTIDE SEQUENCE [LARGE SCALE GENOMIC DNA]</scope>
    <source>
        <strain evidence="22 24">UMB0139</strain>
    </source>
</reference>
<dbReference type="Proteomes" id="UP000234239">
    <property type="component" value="Unassembled WGS sequence"/>
</dbReference>
<dbReference type="InterPro" id="IPR050396">
    <property type="entry name" value="Glycosyltr_51/Transpeptidase"/>
</dbReference>
<dbReference type="GO" id="GO:0030288">
    <property type="term" value="C:outer membrane-bounded periplasmic space"/>
    <property type="evidence" value="ECO:0007669"/>
    <property type="project" value="TreeGrafter"/>
</dbReference>
<evidence type="ECO:0000256" key="16">
    <source>
        <dbReference type="ARBA" id="ARBA00034000"/>
    </source>
</evidence>
<keyword evidence="13 18" id="KW-0472">Membrane</keyword>
<sequence length="713" mass="78073">MRGDKGQAKPVKGEERQGFKEKFKAYWKKFRLTKWLIFIGLFFALIFESYLLVSAKMTDVDNLEKQLQVTTEVYDNSGNLAGTLSSDHGTYVTIDQISDNVKNAVVSTEDKRFYKHRGFDPIGIARAAVGYVLHGGSVVGGGSTLTQQLVKNSFLTNEQSLMRKFKELFIALEIEKTYPKDKILEMYLNHSYFGNGVYGVEDASQKYFGTSAANLDLANAAVLAGALKGPSIYNPVDNYDEALNRRNTVLQLMADNGFISQDDAQVAMASDMPQQNNDVGSDQYKYPYYFDAVIEEAINKHGLSEDDLMKGGYRIYTNLDPNYQEGLQGIYDQSNLFPVSPAGNTAQSATVVMDPYSGGVLATVGGTGGHSFRGFNRATQMKRQPGSTLKPLNVYAPALENGFEANDVIPDEVQEYGTDKYKPENHDKQSQGEILLWQALAKSKNTSAVWLMNKIGVNTAMAKLDDFGIPYSDGDKTLSSALGGLSKGASPMEMASAYTAFVNKGKRSEGVFIQKIVDSSGNIIVEEQKAKQNQALSEADAKEMTRMMLDVYNDGGTGAAVEPAGYELAGKTGTVELSQAGNSGAGDGVNDEWYVAYTPDMVVASWYGFDQTSSENYLWNSSPVQSGNTFQNIMAELLANSPNTPFNLEAASTRYYNEVNGIASNDGEETSNNQATIEDNASSLLDRLMEGARDLISSFSGQITFQNWLNVIY</sequence>
<evidence type="ECO:0000256" key="13">
    <source>
        <dbReference type="ARBA" id="ARBA00023136"/>
    </source>
</evidence>
<evidence type="ECO:0000256" key="10">
    <source>
        <dbReference type="ARBA" id="ARBA00022960"/>
    </source>
</evidence>
<dbReference type="PANTHER" id="PTHR32282">
    <property type="entry name" value="BINDING PROTEIN TRANSPEPTIDASE, PUTATIVE-RELATED"/>
    <property type="match status" value="1"/>
</dbReference>
<evidence type="ECO:0000256" key="9">
    <source>
        <dbReference type="ARBA" id="ARBA00022801"/>
    </source>
</evidence>
<reference evidence="21 23" key="1">
    <citation type="journal article" date="2016" name="Genome Announc.">
        <title>Complete Genome Sequences of Aerococcus christensenii CCUG 28831T, Aerococcus sanguinicola CCUG 43001T, Aerococcus urinae CCUG 36881T, Aerococcus urinaeequi CCUG 28094T, Aerococcus urinaehominis CCUG 42038 BT, and Aerococcus viridans CCUG 4311T.</title>
        <authorList>
            <person name="Carkaci D."/>
            <person name="Dargis R."/>
            <person name="Nielsen X.C."/>
            <person name="Skovgaard O."/>
            <person name="Fuursted K."/>
            <person name="Christensen J.J."/>
        </authorList>
    </citation>
    <scope>NUCLEOTIDE SEQUENCE [LARGE SCALE GENOMIC DNA]</scope>
    <source>
        <strain evidence="21 23">CCUG43001</strain>
    </source>
</reference>
<dbReference type="EMBL" id="PKGY01000001">
    <property type="protein sequence ID" value="PKZ23545.1"/>
    <property type="molecule type" value="Genomic_DNA"/>
</dbReference>
<organism evidence="21 23">
    <name type="scientific">Aerococcus sanguinicola</name>
    <dbReference type="NCBI Taxonomy" id="119206"/>
    <lineage>
        <taxon>Bacteria</taxon>
        <taxon>Bacillati</taxon>
        <taxon>Bacillota</taxon>
        <taxon>Bacilli</taxon>
        <taxon>Lactobacillales</taxon>
        <taxon>Aerococcaceae</taxon>
        <taxon>Aerococcus</taxon>
    </lineage>
</organism>
<evidence type="ECO:0000256" key="1">
    <source>
        <dbReference type="ARBA" id="ARBA00007090"/>
    </source>
</evidence>
<keyword evidence="11" id="KW-0573">Peptidoglycan synthesis</keyword>
<keyword evidence="3" id="KW-1003">Cell membrane</keyword>
<feature type="transmembrane region" description="Helical" evidence="18">
    <location>
        <begin position="32"/>
        <end position="53"/>
    </location>
</feature>
<dbReference type="GO" id="GO:0008658">
    <property type="term" value="F:penicillin binding"/>
    <property type="evidence" value="ECO:0007669"/>
    <property type="project" value="InterPro"/>
</dbReference>
<feature type="domain" description="Penicillin-binding protein transpeptidase" evidence="19">
    <location>
        <begin position="349"/>
        <end position="600"/>
    </location>
</feature>
<dbReference type="NCBIfam" id="TIGR02074">
    <property type="entry name" value="PBP_1a_fam"/>
    <property type="match status" value="1"/>
</dbReference>
<evidence type="ECO:0000259" key="20">
    <source>
        <dbReference type="Pfam" id="PF00912"/>
    </source>
</evidence>
<evidence type="ECO:0000313" key="22">
    <source>
        <dbReference type="EMBL" id="PKZ23545.1"/>
    </source>
</evidence>
<evidence type="ECO:0000256" key="11">
    <source>
        <dbReference type="ARBA" id="ARBA00022984"/>
    </source>
</evidence>
<dbReference type="RefSeq" id="WP_067975180.1">
    <property type="nucleotide sequence ID" value="NZ_CAJHKM010000002.1"/>
</dbReference>
<evidence type="ECO:0000256" key="15">
    <source>
        <dbReference type="ARBA" id="ARBA00023316"/>
    </source>
</evidence>
<evidence type="ECO:0000256" key="8">
    <source>
        <dbReference type="ARBA" id="ARBA00022692"/>
    </source>
</evidence>
<evidence type="ECO:0000256" key="12">
    <source>
        <dbReference type="ARBA" id="ARBA00022989"/>
    </source>
</evidence>
<evidence type="ECO:0000313" key="21">
    <source>
        <dbReference type="EMBL" id="AMB94461.1"/>
    </source>
</evidence>
<dbReference type="InterPro" id="IPR012338">
    <property type="entry name" value="Beta-lactam/transpept-like"/>
</dbReference>
<evidence type="ECO:0000256" key="7">
    <source>
        <dbReference type="ARBA" id="ARBA00022679"/>
    </source>
</evidence>
<evidence type="ECO:0000256" key="2">
    <source>
        <dbReference type="ARBA" id="ARBA00007739"/>
    </source>
</evidence>
<keyword evidence="15" id="KW-0961">Cell wall biogenesis/degradation</keyword>
<keyword evidence="23" id="KW-1185">Reference proteome</keyword>
<dbReference type="GO" id="GO:0009002">
    <property type="term" value="F:serine-type D-Ala-D-Ala carboxypeptidase activity"/>
    <property type="evidence" value="ECO:0007669"/>
    <property type="project" value="UniProtKB-EC"/>
</dbReference>
<keyword evidence="10" id="KW-0133">Cell shape</keyword>
<comment type="catalytic activity">
    <reaction evidence="16">
        <text>Preferential cleavage: (Ac)2-L-Lys-D-Ala-|-D-Ala. Also transpeptidation of peptidyl-alanyl moieties that are N-acyl substituents of D-alanine.</text>
        <dbReference type="EC" id="3.4.16.4"/>
    </reaction>
</comment>
<dbReference type="GO" id="GO:0006508">
    <property type="term" value="P:proteolysis"/>
    <property type="evidence" value="ECO:0007669"/>
    <property type="project" value="UniProtKB-KW"/>
</dbReference>
<feature type="domain" description="Glycosyl transferase family 51" evidence="20">
    <location>
        <begin position="80"/>
        <end position="253"/>
    </location>
</feature>
<evidence type="ECO:0000313" key="24">
    <source>
        <dbReference type="Proteomes" id="UP000234239"/>
    </source>
</evidence>
<dbReference type="Pfam" id="PF00905">
    <property type="entry name" value="Transpeptidase"/>
    <property type="match status" value="1"/>
</dbReference>
<dbReference type="Gene3D" id="1.10.3810.10">
    <property type="entry name" value="Biosynthetic peptidoglycan transglycosylase-like"/>
    <property type="match status" value="1"/>
</dbReference>
<dbReference type="SUPFAM" id="SSF53955">
    <property type="entry name" value="Lysozyme-like"/>
    <property type="match status" value="1"/>
</dbReference>
<evidence type="ECO:0000256" key="3">
    <source>
        <dbReference type="ARBA" id="ARBA00022475"/>
    </source>
</evidence>
<protein>
    <submittedName>
        <fullName evidence="21">Penicillin-binding protein</fullName>
    </submittedName>
</protein>
<dbReference type="InterPro" id="IPR023346">
    <property type="entry name" value="Lysozyme-like_dom_sf"/>
</dbReference>
<evidence type="ECO:0000259" key="19">
    <source>
        <dbReference type="Pfam" id="PF00905"/>
    </source>
</evidence>
<dbReference type="InterPro" id="IPR001460">
    <property type="entry name" value="PCN-bd_Tpept"/>
</dbReference>
<keyword evidence="5" id="KW-0645">Protease</keyword>
<dbReference type="Proteomes" id="UP000069912">
    <property type="component" value="Chromosome"/>
</dbReference>
<evidence type="ECO:0000256" key="5">
    <source>
        <dbReference type="ARBA" id="ARBA00022670"/>
    </source>
</evidence>
<evidence type="ECO:0000256" key="6">
    <source>
        <dbReference type="ARBA" id="ARBA00022676"/>
    </source>
</evidence>
<dbReference type="GO" id="GO:0008360">
    <property type="term" value="P:regulation of cell shape"/>
    <property type="evidence" value="ECO:0007669"/>
    <property type="project" value="UniProtKB-KW"/>
</dbReference>
<comment type="catalytic activity">
    <reaction evidence="17">
        <text>[GlcNAc-(1-&gt;4)-Mur2Ac(oyl-L-Ala-gamma-D-Glu-L-Lys-D-Ala-D-Ala)](n)-di-trans,octa-cis-undecaprenyl diphosphate + beta-D-GlcNAc-(1-&gt;4)-Mur2Ac(oyl-L-Ala-gamma-D-Glu-L-Lys-D-Ala-D-Ala)-di-trans,octa-cis-undecaprenyl diphosphate = [GlcNAc-(1-&gt;4)-Mur2Ac(oyl-L-Ala-gamma-D-Glu-L-Lys-D-Ala-D-Ala)](n+1)-di-trans,octa-cis-undecaprenyl diphosphate + di-trans,octa-cis-undecaprenyl diphosphate + H(+)</text>
        <dbReference type="Rhea" id="RHEA:23708"/>
        <dbReference type="Rhea" id="RHEA-COMP:9602"/>
        <dbReference type="Rhea" id="RHEA-COMP:9603"/>
        <dbReference type="ChEBI" id="CHEBI:15378"/>
        <dbReference type="ChEBI" id="CHEBI:58405"/>
        <dbReference type="ChEBI" id="CHEBI:60033"/>
        <dbReference type="ChEBI" id="CHEBI:78435"/>
        <dbReference type="EC" id="2.4.99.28"/>
    </reaction>
</comment>
<dbReference type="EMBL" id="CP014160">
    <property type="protein sequence ID" value="AMB94461.1"/>
    <property type="molecule type" value="Genomic_DNA"/>
</dbReference>
<keyword evidence="12 18" id="KW-1133">Transmembrane helix</keyword>
<keyword evidence="4" id="KW-0121">Carboxypeptidase</keyword>
<keyword evidence="9" id="KW-0378">Hydrolase</keyword>
<dbReference type="GO" id="GO:0071555">
    <property type="term" value="P:cell wall organization"/>
    <property type="evidence" value="ECO:0007669"/>
    <property type="project" value="UniProtKB-KW"/>
</dbReference>
<dbReference type="SUPFAM" id="SSF56601">
    <property type="entry name" value="beta-lactamase/transpeptidase-like"/>
    <property type="match status" value="1"/>
</dbReference>
<dbReference type="GO" id="GO:0009252">
    <property type="term" value="P:peptidoglycan biosynthetic process"/>
    <property type="evidence" value="ECO:0007669"/>
    <property type="project" value="UniProtKB-KW"/>
</dbReference>
<accession>A0A109RDP1</accession>
<dbReference type="PANTHER" id="PTHR32282:SF32">
    <property type="entry name" value="PENICILLIN-BINDING PROTEIN 2A"/>
    <property type="match status" value="1"/>
</dbReference>
<keyword evidence="8 18" id="KW-0812">Transmembrane</keyword>
<evidence type="ECO:0000313" key="23">
    <source>
        <dbReference type="Proteomes" id="UP000069912"/>
    </source>
</evidence>
<evidence type="ECO:0000256" key="17">
    <source>
        <dbReference type="ARBA" id="ARBA00049902"/>
    </source>
</evidence>
<dbReference type="GeneID" id="92903757"/>
<gene>
    <name evidence="21" type="ORF">AWM72_06725</name>
    <name evidence="22" type="ORF">CYJ28_03035</name>
</gene>
<comment type="similarity">
    <text evidence="2">In the N-terminal section; belongs to the glycosyltransferase 51 family.</text>
</comment>
<comment type="similarity">
    <text evidence="1">In the C-terminal section; belongs to the transpeptidase family.</text>
</comment>
<dbReference type="FunFam" id="1.10.3810.10:FF:000001">
    <property type="entry name" value="Penicillin-binding protein 1A"/>
    <property type="match status" value="1"/>
</dbReference>
<dbReference type="Pfam" id="PF00912">
    <property type="entry name" value="Transgly"/>
    <property type="match status" value="1"/>
</dbReference>
<keyword evidence="6" id="KW-0328">Glycosyltransferase</keyword>
<keyword evidence="7" id="KW-0808">Transferase</keyword>
<dbReference type="GO" id="GO:0008955">
    <property type="term" value="F:peptidoglycan glycosyltransferase activity"/>
    <property type="evidence" value="ECO:0007669"/>
    <property type="project" value="UniProtKB-EC"/>
</dbReference>
<dbReference type="InterPro" id="IPR036950">
    <property type="entry name" value="PBP_transglycosylase"/>
</dbReference>
<keyword evidence="14" id="KW-0511">Multifunctional enzyme</keyword>
<dbReference type="Gene3D" id="6.20.370.110">
    <property type="match status" value="1"/>
</dbReference>
<dbReference type="AlphaFoldDB" id="A0A109RDP1"/>
<dbReference type="InterPro" id="IPR001264">
    <property type="entry name" value="Glyco_trans_51"/>
</dbReference>
<dbReference type="KEGG" id="asan:AWM72_06725"/>
<reference evidence="23" key="2">
    <citation type="submission" date="2016-01" db="EMBL/GenBank/DDBJ databases">
        <title>Six Aerococcus type strain genome sequencing and assembly using PacBio and Illumina Hiseq.</title>
        <authorList>
            <person name="Carkaci D."/>
            <person name="Dargis R."/>
            <person name="Nielsen X.C."/>
            <person name="Skovgaard O."/>
            <person name="Fuursted K."/>
            <person name="Christensen J.J."/>
        </authorList>
    </citation>
    <scope>NUCLEOTIDE SEQUENCE [LARGE SCALE GENOMIC DNA]</scope>
    <source>
        <strain evidence="23">CCUG43001</strain>
    </source>
</reference>
<evidence type="ECO:0000256" key="14">
    <source>
        <dbReference type="ARBA" id="ARBA00023268"/>
    </source>
</evidence>